<dbReference type="STRING" id="415015.SAMN05660462_00414"/>
<sequence length="330" mass="38448">MCQGKFIYILDPQDFNTFMKRGILKYIPDKMLLLFSKRIKPRILYSLMRDGDDSVQGYVAGIFLTYKNLKKAEYISQLIYAVNLIKKEDMTSIIIENVYTLSQNDIEEIESKLGLKILDGREQIIASTLYVLEKISDLRNQKLNEKEILIISDDTVLTEKLVLDMARKTKYLTIMSKDKMFSENLGKDVLNSTGLSLSSIVEINKSIHKFDIVINLTFDVALDIYKIKRRAVVIDASIGRKLESLIEKKRIDIFIISDFLYRNMRTFKIEQEVSIFKKEVPSYIYEGIHSHHNYRPVAIKVNGKTYKMKEAVDIYFGRRQNRTVFEAKSQ</sequence>
<name>A0A1H3L1V7_9FIRM</name>
<accession>A0A1H3L1V7</accession>
<evidence type="ECO:0000313" key="1">
    <source>
        <dbReference type="EMBL" id="SDY58381.1"/>
    </source>
</evidence>
<dbReference type="EMBL" id="FNQE01000002">
    <property type="protein sequence ID" value="SDY58381.1"/>
    <property type="molecule type" value="Genomic_DNA"/>
</dbReference>
<dbReference type="AlphaFoldDB" id="A0A1H3L1V7"/>
<protein>
    <submittedName>
        <fullName evidence="1">Uncharacterized protein</fullName>
    </submittedName>
</protein>
<dbReference type="Proteomes" id="UP000198625">
    <property type="component" value="Unassembled WGS sequence"/>
</dbReference>
<keyword evidence="2" id="KW-1185">Reference proteome</keyword>
<gene>
    <name evidence="1" type="ORF">SAMN05660462_00414</name>
</gene>
<evidence type="ECO:0000313" key="2">
    <source>
        <dbReference type="Proteomes" id="UP000198625"/>
    </source>
</evidence>
<organism evidence="1 2">
    <name type="scientific">Proteiniborus ethanoligenes</name>
    <dbReference type="NCBI Taxonomy" id="415015"/>
    <lineage>
        <taxon>Bacteria</taxon>
        <taxon>Bacillati</taxon>
        <taxon>Bacillota</taxon>
        <taxon>Clostridia</taxon>
        <taxon>Eubacteriales</taxon>
        <taxon>Proteiniborus</taxon>
    </lineage>
</organism>
<proteinExistence type="predicted"/>
<reference evidence="1 2" key="1">
    <citation type="submission" date="2016-10" db="EMBL/GenBank/DDBJ databases">
        <authorList>
            <person name="de Groot N.N."/>
        </authorList>
    </citation>
    <scope>NUCLEOTIDE SEQUENCE [LARGE SCALE GENOMIC DNA]</scope>
    <source>
        <strain evidence="1 2">DSM 21650</strain>
    </source>
</reference>